<evidence type="ECO:0000256" key="3">
    <source>
        <dbReference type="ARBA" id="ARBA00023163"/>
    </source>
</evidence>
<dbReference type="RefSeq" id="WP_307471474.1">
    <property type="nucleotide sequence ID" value="NZ_JAUSUB010000001.1"/>
</dbReference>
<evidence type="ECO:0000313" key="5">
    <source>
        <dbReference type="EMBL" id="MDQ0268601.1"/>
    </source>
</evidence>
<dbReference type="PANTHER" id="PTHR44688:SF16">
    <property type="entry name" value="DNA-BINDING TRANSCRIPTIONAL ACTIVATOR DEVR_DOSR"/>
    <property type="match status" value="1"/>
</dbReference>
<dbReference type="InterPro" id="IPR000792">
    <property type="entry name" value="Tscrpt_reg_LuxR_C"/>
</dbReference>
<accession>A0ABU0ABH0</accession>
<dbReference type="Pfam" id="PF00196">
    <property type="entry name" value="GerE"/>
    <property type="match status" value="1"/>
</dbReference>
<reference evidence="5 6" key="1">
    <citation type="submission" date="2023-07" db="EMBL/GenBank/DDBJ databases">
        <title>Genomic Encyclopedia of Type Strains, Phase IV (KMG-IV): sequencing the most valuable type-strain genomes for metagenomic binning, comparative biology and taxonomic classification.</title>
        <authorList>
            <person name="Goeker M."/>
        </authorList>
    </citation>
    <scope>NUCLEOTIDE SEQUENCE [LARGE SCALE GENOMIC DNA]</scope>
    <source>
        <strain evidence="5 6">DSM 23494</strain>
    </source>
</reference>
<comment type="caution">
    <text evidence="5">The sequence shown here is derived from an EMBL/GenBank/DDBJ whole genome shotgun (WGS) entry which is preliminary data.</text>
</comment>
<dbReference type="SUPFAM" id="SSF55781">
    <property type="entry name" value="GAF domain-like"/>
    <property type="match status" value="1"/>
</dbReference>
<keyword evidence="3" id="KW-0804">Transcription</keyword>
<dbReference type="SUPFAM" id="SSF46894">
    <property type="entry name" value="C-terminal effector domain of the bipartite response regulators"/>
    <property type="match status" value="1"/>
</dbReference>
<gene>
    <name evidence="5" type="ORF">J2S17_000470</name>
</gene>
<dbReference type="GO" id="GO:0003677">
    <property type="term" value="F:DNA binding"/>
    <property type="evidence" value="ECO:0007669"/>
    <property type="project" value="UniProtKB-KW"/>
</dbReference>
<dbReference type="CDD" id="cd06170">
    <property type="entry name" value="LuxR_C_like"/>
    <property type="match status" value="1"/>
</dbReference>
<organism evidence="5 6">
    <name type="scientific">Cytobacillus purgationiresistens</name>
    <dbReference type="NCBI Taxonomy" id="863449"/>
    <lineage>
        <taxon>Bacteria</taxon>
        <taxon>Bacillati</taxon>
        <taxon>Bacillota</taxon>
        <taxon>Bacilli</taxon>
        <taxon>Bacillales</taxon>
        <taxon>Bacillaceae</taxon>
        <taxon>Cytobacillus</taxon>
    </lineage>
</organism>
<name>A0ABU0ABH0_9BACI</name>
<dbReference type="PROSITE" id="PS50043">
    <property type="entry name" value="HTH_LUXR_2"/>
    <property type="match status" value="1"/>
</dbReference>
<sequence length="234" mass="26429">MSFITEPPDMQRALQKLANVSSTEEPMELILYIYMDIFPVKKAYLFKYSPLCHVAEGIISIDSNGLDYIQTIRDDVRSIPGVYSAIVELSAIFVPKQEYLKQLGSKYIPYNDTITSLIIVPICTGNVVIGYIISFQLEDDVAFNDEMLSLYTQFGKLVSSFTNPTHKQKKEHELSNREVEVMSRVANGEILKQLVEAMGISEATIKQYIKSVIKKLGVHNRTQAVAELVRRGII</sequence>
<dbReference type="EMBL" id="JAUSUB010000001">
    <property type="protein sequence ID" value="MDQ0268601.1"/>
    <property type="molecule type" value="Genomic_DNA"/>
</dbReference>
<evidence type="ECO:0000256" key="2">
    <source>
        <dbReference type="ARBA" id="ARBA00023125"/>
    </source>
</evidence>
<keyword evidence="2 5" id="KW-0238">DNA-binding</keyword>
<keyword evidence="1" id="KW-0805">Transcription regulation</keyword>
<keyword evidence="6" id="KW-1185">Reference proteome</keyword>
<feature type="domain" description="HTH luxR-type" evidence="4">
    <location>
        <begin position="167"/>
        <end position="232"/>
    </location>
</feature>
<dbReference type="InterPro" id="IPR016032">
    <property type="entry name" value="Sig_transdc_resp-reg_C-effctor"/>
</dbReference>
<dbReference type="InterPro" id="IPR036388">
    <property type="entry name" value="WH-like_DNA-bd_sf"/>
</dbReference>
<dbReference type="Proteomes" id="UP001238088">
    <property type="component" value="Unassembled WGS sequence"/>
</dbReference>
<dbReference type="PRINTS" id="PR00038">
    <property type="entry name" value="HTHLUXR"/>
</dbReference>
<evidence type="ECO:0000313" key="6">
    <source>
        <dbReference type="Proteomes" id="UP001238088"/>
    </source>
</evidence>
<evidence type="ECO:0000256" key="1">
    <source>
        <dbReference type="ARBA" id="ARBA00023015"/>
    </source>
</evidence>
<evidence type="ECO:0000259" key="4">
    <source>
        <dbReference type="PROSITE" id="PS50043"/>
    </source>
</evidence>
<proteinExistence type="predicted"/>
<dbReference type="SMART" id="SM00421">
    <property type="entry name" value="HTH_LUXR"/>
    <property type="match status" value="1"/>
</dbReference>
<dbReference type="PANTHER" id="PTHR44688">
    <property type="entry name" value="DNA-BINDING TRANSCRIPTIONAL ACTIVATOR DEVR_DOSR"/>
    <property type="match status" value="1"/>
</dbReference>
<protein>
    <submittedName>
        <fullName evidence="5">DNA-binding CsgD family transcriptional regulator</fullName>
    </submittedName>
</protein>
<dbReference type="Gene3D" id="1.10.10.10">
    <property type="entry name" value="Winged helix-like DNA-binding domain superfamily/Winged helix DNA-binding domain"/>
    <property type="match status" value="1"/>
</dbReference>